<keyword evidence="3" id="KW-1185">Reference proteome</keyword>
<dbReference type="EMBL" id="CAXAMM010038848">
    <property type="protein sequence ID" value="CAK9081468.1"/>
    <property type="molecule type" value="Genomic_DNA"/>
</dbReference>
<sequence length="92" mass="9872">MAPKAVQTAEEAAPGRSSGSLPASQLPWAQIPSFVAGETDLDDYGKKLTFLASIWPEEHIGHLAPRAALQCDPVSFKKISRISPEELKSKNG</sequence>
<name>A0ABP0Q0U4_9DINO</name>
<feature type="region of interest" description="Disordered" evidence="1">
    <location>
        <begin position="1"/>
        <end position="24"/>
    </location>
</feature>
<comment type="caution">
    <text evidence="2">The sequence shown here is derived from an EMBL/GenBank/DDBJ whole genome shotgun (WGS) entry which is preliminary data.</text>
</comment>
<evidence type="ECO:0000313" key="2">
    <source>
        <dbReference type="EMBL" id="CAK9081468.1"/>
    </source>
</evidence>
<organism evidence="2 3">
    <name type="scientific">Durusdinium trenchii</name>
    <dbReference type="NCBI Taxonomy" id="1381693"/>
    <lineage>
        <taxon>Eukaryota</taxon>
        <taxon>Sar</taxon>
        <taxon>Alveolata</taxon>
        <taxon>Dinophyceae</taxon>
        <taxon>Suessiales</taxon>
        <taxon>Symbiodiniaceae</taxon>
        <taxon>Durusdinium</taxon>
    </lineage>
</organism>
<protein>
    <submittedName>
        <fullName evidence="2">CCHC-type domain-containing protein</fullName>
    </submittedName>
</protein>
<evidence type="ECO:0000256" key="1">
    <source>
        <dbReference type="SAM" id="MobiDB-lite"/>
    </source>
</evidence>
<reference evidence="2 3" key="1">
    <citation type="submission" date="2024-02" db="EMBL/GenBank/DDBJ databases">
        <authorList>
            <person name="Chen Y."/>
            <person name="Shah S."/>
            <person name="Dougan E. K."/>
            <person name="Thang M."/>
            <person name="Chan C."/>
        </authorList>
    </citation>
    <scope>NUCLEOTIDE SEQUENCE [LARGE SCALE GENOMIC DNA]</scope>
</reference>
<gene>
    <name evidence="2" type="ORF">SCF082_LOCUS38768</name>
</gene>
<dbReference type="Proteomes" id="UP001642464">
    <property type="component" value="Unassembled WGS sequence"/>
</dbReference>
<feature type="non-terminal residue" evidence="2">
    <location>
        <position position="92"/>
    </location>
</feature>
<proteinExistence type="predicted"/>
<accession>A0ABP0Q0U4</accession>
<evidence type="ECO:0000313" key="3">
    <source>
        <dbReference type="Proteomes" id="UP001642464"/>
    </source>
</evidence>